<accession>A0A401FPQ2</accession>
<protein>
    <recommendedName>
        <fullName evidence="3">SIR2-like domain-containing protein</fullName>
    </recommendedName>
</protein>
<proteinExistence type="predicted"/>
<dbReference type="InterPro" id="IPR025935">
    <property type="entry name" value="AbiH"/>
</dbReference>
<evidence type="ECO:0000313" key="2">
    <source>
        <dbReference type="Proteomes" id="UP000286974"/>
    </source>
</evidence>
<evidence type="ECO:0000313" key="1">
    <source>
        <dbReference type="EMBL" id="GAY74369.1"/>
    </source>
</evidence>
<dbReference type="Proteomes" id="UP000286974">
    <property type="component" value="Unassembled WGS sequence"/>
</dbReference>
<sequence>MVRHRRTNKRFFTNKKYDEDDPTFEEFLNPEFSNYSYDMDSFMILGRSFSDYSILINKLVATYQDAEYKKLINDGSFPWSKFIRSELNQFEKSFGNYLRLKIEESKTYENESKNLIQKLSNNKPYNLLSFNYTNPVKNSKNLVNFRNIHGDLDNPILGIDSTSIKPTDEAFTYTKTYRIMDNSENKSDPILTHNIKEIVIFGHSLNDSDFSYFDSIFDYYNIYDSDIRLVFAYKIYSDDEENIASDHYLAVSNLLYKYGETFDNKSHGRNLMHKMLIEKRLELREIKD</sequence>
<evidence type="ECO:0008006" key="3">
    <source>
        <dbReference type="Google" id="ProtNLM"/>
    </source>
</evidence>
<dbReference type="EMBL" id="BEXA01000009">
    <property type="protein sequence ID" value="GAY74369.1"/>
    <property type="molecule type" value="Genomic_DNA"/>
</dbReference>
<dbReference type="RefSeq" id="WP_125009014.1">
    <property type="nucleotide sequence ID" value="NZ_BEXA01000009.1"/>
</dbReference>
<name>A0A401FPQ2_9LACO</name>
<keyword evidence="2" id="KW-1185">Reference proteome</keyword>
<dbReference type="Pfam" id="PF14253">
    <property type="entry name" value="AbiH"/>
    <property type="match status" value="1"/>
</dbReference>
<organism evidence="1 2">
    <name type="scientific">Lentilactobacillus kosonis</name>
    <dbReference type="NCBI Taxonomy" id="2810561"/>
    <lineage>
        <taxon>Bacteria</taxon>
        <taxon>Bacillati</taxon>
        <taxon>Bacillota</taxon>
        <taxon>Bacilli</taxon>
        <taxon>Lactobacillales</taxon>
        <taxon>Lactobacillaceae</taxon>
        <taxon>Lentilactobacillus</taxon>
    </lineage>
</organism>
<dbReference type="OrthoDB" id="9810135at2"/>
<gene>
    <name evidence="1" type="ORF">NBRC111893_2515</name>
</gene>
<dbReference type="AlphaFoldDB" id="A0A401FPQ2"/>
<comment type="caution">
    <text evidence="1">The sequence shown here is derived from an EMBL/GenBank/DDBJ whole genome shotgun (WGS) entry which is preliminary data.</text>
</comment>
<reference evidence="1 2" key="1">
    <citation type="submission" date="2017-11" db="EMBL/GenBank/DDBJ databases">
        <title>Draft Genome Sequence of Lactobacillus curieae NBRC 111893 isolated from Koso, a Japanese sugar-Vegetable Fermented Beverage.</title>
        <authorList>
            <person name="Chiou T.Y."/>
            <person name="Oshima K."/>
            <person name="Suda W."/>
            <person name="Hattori M."/>
            <person name="Takahashi T."/>
        </authorList>
    </citation>
    <scope>NUCLEOTIDE SEQUENCE [LARGE SCALE GENOMIC DNA]</scope>
    <source>
        <strain evidence="1 2">NBRC111893</strain>
    </source>
</reference>